<gene>
    <name evidence="3" type="ORF">E5S66_05950</name>
</gene>
<evidence type="ECO:0000259" key="2">
    <source>
        <dbReference type="Pfam" id="PF01337"/>
    </source>
</evidence>
<accession>A0A5R9PG76</accession>
<dbReference type="RefSeq" id="WP_138348374.1">
    <property type="nucleotide sequence ID" value="NZ_SROY01000002.1"/>
</dbReference>
<comment type="similarity">
    <text evidence="1">Belongs to the barstar family.</text>
</comment>
<evidence type="ECO:0000256" key="1">
    <source>
        <dbReference type="ARBA" id="ARBA00006845"/>
    </source>
</evidence>
<dbReference type="AlphaFoldDB" id="A0A5R9PG76"/>
<dbReference type="Proteomes" id="UP000308508">
    <property type="component" value="Unassembled WGS sequence"/>
</dbReference>
<proteinExistence type="inferred from homology"/>
<dbReference type="InterPro" id="IPR000468">
    <property type="entry name" value="Barstar"/>
</dbReference>
<protein>
    <submittedName>
        <fullName evidence="3">Barnase inhibitor</fullName>
    </submittedName>
</protein>
<feature type="domain" description="Barstar (barnase inhibitor)" evidence="2">
    <location>
        <begin position="37"/>
        <end position="131"/>
    </location>
</feature>
<dbReference type="EMBL" id="SROY01000002">
    <property type="protein sequence ID" value="TLX22067.1"/>
    <property type="molecule type" value="Genomic_DNA"/>
</dbReference>
<dbReference type="Pfam" id="PF01337">
    <property type="entry name" value="Barstar"/>
    <property type="match status" value="1"/>
</dbReference>
<reference evidence="3 4" key="1">
    <citation type="submission" date="2019-04" db="EMBL/GenBank/DDBJ databases">
        <authorList>
            <person name="Grouzdev D.S."/>
            <person name="Nazina T.N."/>
        </authorList>
    </citation>
    <scope>NUCLEOTIDE SEQUENCE [LARGE SCALE GENOMIC DNA]</scope>
    <source>
        <strain evidence="3 4">SHC 3-19</strain>
    </source>
</reference>
<name>A0A5R9PG76_9GAMM</name>
<keyword evidence="4" id="KW-1185">Reference proteome</keyword>
<dbReference type="Gene3D" id="3.30.370.10">
    <property type="entry name" value="Barstar-like"/>
    <property type="match status" value="1"/>
</dbReference>
<evidence type="ECO:0000313" key="3">
    <source>
        <dbReference type="EMBL" id="TLX22067.1"/>
    </source>
</evidence>
<evidence type="ECO:0000313" key="4">
    <source>
        <dbReference type="Proteomes" id="UP000308508"/>
    </source>
</evidence>
<dbReference type="SUPFAM" id="SSF52038">
    <property type="entry name" value="Barstar-related"/>
    <property type="match status" value="1"/>
</dbReference>
<comment type="caution">
    <text evidence="3">The sequence shown here is derived from an EMBL/GenBank/DDBJ whole genome shotgun (WGS) entry which is preliminary data.</text>
</comment>
<dbReference type="InterPro" id="IPR035905">
    <property type="entry name" value="Barstar-like_sf"/>
</dbReference>
<sequence length="147" mass="16155">MTGLAQMLEDPRQAGVYFVLDEDIALLDIACGGAGLHTLRIDLQGCDGKEALLQRLAERLATPAGQGRNWDALSDQLRDLSWWPASGYALLLPHASALRDADATSFETLLDILDEASVDWQARDIPFWAFLALPDRELADEPEPPAR</sequence>
<dbReference type="STRING" id="1123377.GCA_000423885_01839"/>
<organism evidence="3 4">
    <name type="scientific">Thermomonas fusca</name>
    <dbReference type="NCBI Taxonomy" id="215690"/>
    <lineage>
        <taxon>Bacteria</taxon>
        <taxon>Pseudomonadati</taxon>
        <taxon>Pseudomonadota</taxon>
        <taxon>Gammaproteobacteria</taxon>
        <taxon>Lysobacterales</taxon>
        <taxon>Lysobacteraceae</taxon>
        <taxon>Thermomonas</taxon>
    </lineage>
</organism>